<dbReference type="Proteomes" id="UP000775213">
    <property type="component" value="Unassembled WGS sequence"/>
</dbReference>
<sequence length="61" mass="6556">MCACSGSAFVSFQMIGRGVERSLDDEAEEAGGMPSVADRREFASLSKGAGNIDFMLLNFLY</sequence>
<proteinExistence type="predicted"/>
<protein>
    <submittedName>
        <fullName evidence="1">Uncharacterized protein</fullName>
    </submittedName>
</protein>
<dbReference type="EMBL" id="JAGFBR010000012">
    <property type="protein sequence ID" value="KAH0457871.1"/>
    <property type="molecule type" value="Genomic_DNA"/>
</dbReference>
<accession>A0AAV7GMU1</accession>
<gene>
    <name evidence="1" type="ORF">IEQ34_013186</name>
</gene>
<reference evidence="1 2" key="1">
    <citation type="journal article" date="2021" name="Hortic Res">
        <title>Chromosome-scale assembly of the Dendrobium chrysotoxum genome enhances the understanding of orchid evolution.</title>
        <authorList>
            <person name="Zhang Y."/>
            <person name="Zhang G.Q."/>
            <person name="Zhang D."/>
            <person name="Liu X.D."/>
            <person name="Xu X.Y."/>
            <person name="Sun W.H."/>
            <person name="Yu X."/>
            <person name="Zhu X."/>
            <person name="Wang Z.W."/>
            <person name="Zhao X."/>
            <person name="Zhong W.Y."/>
            <person name="Chen H."/>
            <person name="Yin W.L."/>
            <person name="Huang T."/>
            <person name="Niu S.C."/>
            <person name="Liu Z.J."/>
        </authorList>
    </citation>
    <scope>NUCLEOTIDE SEQUENCE [LARGE SCALE GENOMIC DNA]</scope>
    <source>
        <strain evidence="1">Lindl</strain>
    </source>
</reference>
<comment type="caution">
    <text evidence="1">The sequence shown here is derived from an EMBL/GenBank/DDBJ whole genome shotgun (WGS) entry which is preliminary data.</text>
</comment>
<evidence type="ECO:0000313" key="1">
    <source>
        <dbReference type="EMBL" id="KAH0457871.1"/>
    </source>
</evidence>
<organism evidence="1 2">
    <name type="scientific">Dendrobium chrysotoxum</name>
    <name type="common">Orchid</name>
    <dbReference type="NCBI Taxonomy" id="161865"/>
    <lineage>
        <taxon>Eukaryota</taxon>
        <taxon>Viridiplantae</taxon>
        <taxon>Streptophyta</taxon>
        <taxon>Embryophyta</taxon>
        <taxon>Tracheophyta</taxon>
        <taxon>Spermatophyta</taxon>
        <taxon>Magnoliopsida</taxon>
        <taxon>Liliopsida</taxon>
        <taxon>Asparagales</taxon>
        <taxon>Orchidaceae</taxon>
        <taxon>Epidendroideae</taxon>
        <taxon>Malaxideae</taxon>
        <taxon>Dendrobiinae</taxon>
        <taxon>Dendrobium</taxon>
    </lineage>
</organism>
<name>A0AAV7GMU1_DENCH</name>
<dbReference type="AlphaFoldDB" id="A0AAV7GMU1"/>
<evidence type="ECO:0000313" key="2">
    <source>
        <dbReference type="Proteomes" id="UP000775213"/>
    </source>
</evidence>
<keyword evidence="2" id="KW-1185">Reference proteome</keyword>